<dbReference type="Proteomes" id="UP000290365">
    <property type="component" value="Chromosome"/>
</dbReference>
<name>A0A4V0YY70_KTERU</name>
<keyword evidence="3" id="KW-1185">Reference proteome</keyword>
<proteinExistence type="predicted"/>
<dbReference type="KEGG" id="kbs:EPA93_03955"/>
<feature type="region of interest" description="Disordered" evidence="1">
    <location>
        <begin position="16"/>
        <end position="36"/>
    </location>
</feature>
<organism evidence="2 3">
    <name type="scientific">Ktedonosporobacter rubrisoli</name>
    <dbReference type="NCBI Taxonomy" id="2509675"/>
    <lineage>
        <taxon>Bacteria</taxon>
        <taxon>Bacillati</taxon>
        <taxon>Chloroflexota</taxon>
        <taxon>Ktedonobacteria</taxon>
        <taxon>Ktedonobacterales</taxon>
        <taxon>Ktedonosporobacteraceae</taxon>
        <taxon>Ktedonosporobacter</taxon>
    </lineage>
</organism>
<dbReference type="RefSeq" id="WP_129885790.1">
    <property type="nucleotide sequence ID" value="NZ_CP035758.1"/>
</dbReference>
<evidence type="ECO:0000313" key="3">
    <source>
        <dbReference type="Proteomes" id="UP000290365"/>
    </source>
</evidence>
<evidence type="ECO:0000256" key="1">
    <source>
        <dbReference type="SAM" id="MobiDB-lite"/>
    </source>
</evidence>
<gene>
    <name evidence="2" type="ORF">EPA93_03955</name>
</gene>
<evidence type="ECO:0000313" key="2">
    <source>
        <dbReference type="EMBL" id="QBD75191.1"/>
    </source>
</evidence>
<sequence>MFDPFSLLPRKKKPYKAFAARKGEPPHGKSNGSDDEAEWIRTAPTGSFEILDSLKSHIAPKYMHFVFPVYNRLGKNAALVFHNLVVKIYGEHLQELILSIRRETCIYIQVFNEKEHLPPKKGEAIIKRIEIDMGDALKAYCMDMEAVIKEYFAEMGTWTQPETLPEPLS</sequence>
<accession>A0A4V0YY70</accession>
<dbReference type="AlphaFoldDB" id="A0A4V0YY70"/>
<protein>
    <submittedName>
        <fullName evidence="2">Uncharacterized protein</fullName>
    </submittedName>
</protein>
<reference evidence="2 3" key="1">
    <citation type="submission" date="2019-01" db="EMBL/GenBank/DDBJ databases">
        <title>Ktedonosporobacter rubrisoli SCAWS-G2.</title>
        <authorList>
            <person name="Huang Y."/>
            <person name="Yan B."/>
        </authorList>
    </citation>
    <scope>NUCLEOTIDE SEQUENCE [LARGE SCALE GENOMIC DNA]</scope>
    <source>
        <strain evidence="2 3">SCAWS-G2</strain>
    </source>
</reference>
<dbReference type="EMBL" id="CP035758">
    <property type="protein sequence ID" value="QBD75191.1"/>
    <property type="molecule type" value="Genomic_DNA"/>
</dbReference>